<reference evidence="7 8" key="1">
    <citation type="submission" date="2024-04" db="EMBL/GenBank/DDBJ databases">
        <authorList>
            <person name="Waldvogel A.-M."/>
            <person name="Schoenle A."/>
        </authorList>
    </citation>
    <scope>NUCLEOTIDE SEQUENCE [LARGE SCALE GENOMIC DNA]</scope>
</reference>
<comment type="subcellular location">
    <subcellularLocation>
        <location evidence="1">Secreted</location>
    </subcellularLocation>
</comment>
<dbReference type="GO" id="GO:0005576">
    <property type="term" value="C:extracellular region"/>
    <property type="evidence" value="ECO:0007669"/>
    <property type="project" value="UniProtKB-SubCell"/>
</dbReference>
<evidence type="ECO:0000313" key="7">
    <source>
        <dbReference type="EMBL" id="CAL1603450.1"/>
    </source>
</evidence>
<dbReference type="InterPro" id="IPR006208">
    <property type="entry name" value="Glyco_hormone_CN"/>
</dbReference>
<evidence type="ECO:0000313" key="8">
    <source>
        <dbReference type="Proteomes" id="UP001497482"/>
    </source>
</evidence>
<evidence type="ECO:0000256" key="5">
    <source>
        <dbReference type="SAM" id="SignalP"/>
    </source>
</evidence>
<dbReference type="InterPro" id="IPR029034">
    <property type="entry name" value="Cystine-knot_cytokine"/>
</dbReference>
<evidence type="ECO:0000256" key="3">
    <source>
        <dbReference type="ARBA" id="ARBA00022525"/>
    </source>
</evidence>
<dbReference type="Gene3D" id="2.10.90.10">
    <property type="entry name" value="Cystine-knot cytokines"/>
    <property type="match status" value="1"/>
</dbReference>
<accession>A0AAV2LSU6</accession>
<dbReference type="SUPFAM" id="SSF57501">
    <property type="entry name" value="Cystine-knot cytokines"/>
    <property type="match status" value="1"/>
</dbReference>
<dbReference type="EMBL" id="OZ035826">
    <property type="protein sequence ID" value="CAL1603450.1"/>
    <property type="molecule type" value="Genomic_DNA"/>
</dbReference>
<keyword evidence="3" id="KW-0964">Secreted</keyword>
<evidence type="ECO:0000256" key="4">
    <source>
        <dbReference type="ARBA" id="ARBA00023157"/>
    </source>
</evidence>
<protein>
    <recommendedName>
        <fullName evidence="6">Glycoprotein hormone subunit beta domain-containing protein</fullName>
    </recommendedName>
</protein>
<dbReference type="GO" id="GO:0005179">
    <property type="term" value="F:hormone activity"/>
    <property type="evidence" value="ECO:0007669"/>
    <property type="project" value="InterPro"/>
</dbReference>
<evidence type="ECO:0000259" key="6">
    <source>
        <dbReference type="Pfam" id="PF00007"/>
    </source>
</evidence>
<evidence type="ECO:0000256" key="1">
    <source>
        <dbReference type="ARBA" id="ARBA00004613"/>
    </source>
</evidence>
<dbReference type="InterPro" id="IPR001545">
    <property type="entry name" value="Gonadotropin_bsu"/>
</dbReference>
<feature type="chain" id="PRO_5044010672" description="Glycoprotein hormone subunit beta domain-containing protein" evidence="5">
    <location>
        <begin position="27"/>
        <end position="126"/>
    </location>
</feature>
<keyword evidence="5" id="KW-0732">Signal</keyword>
<comment type="similarity">
    <text evidence="2">Belongs to the glycoprotein hormones subunit beta family.</text>
</comment>
<gene>
    <name evidence="7" type="ORF">KC01_LOCUS31131</name>
</gene>
<organism evidence="7 8">
    <name type="scientific">Knipowitschia caucasica</name>
    <name type="common">Caucasian dwarf goby</name>
    <name type="synonym">Pomatoschistus caucasicus</name>
    <dbReference type="NCBI Taxonomy" id="637954"/>
    <lineage>
        <taxon>Eukaryota</taxon>
        <taxon>Metazoa</taxon>
        <taxon>Chordata</taxon>
        <taxon>Craniata</taxon>
        <taxon>Vertebrata</taxon>
        <taxon>Euteleostomi</taxon>
        <taxon>Actinopterygii</taxon>
        <taxon>Neopterygii</taxon>
        <taxon>Teleostei</taxon>
        <taxon>Neoteleostei</taxon>
        <taxon>Acanthomorphata</taxon>
        <taxon>Gobiaria</taxon>
        <taxon>Gobiiformes</taxon>
        <taxon>Gobioidei</taxon>
        <taxon>Gobiidae</taxon>
        <taxon>Gobiinae</taxon>
        <taxon>Knipowitschia</taxon>
    </lineage>
</organism>
<feature type="domain" description="Glycoprotein hormone subunit beta" evidence="6">
    <location>
        <begin position="33"/>
        <end position="119"/>
    </location>
</feature>
<sequence>MQLVFTVTVALVAVVTTVTMMTMVGAECGGNRHCHKVTRNITVTACGVSQNVETTVCEGNCYNQDTVQPKPVKPMKQKVCVGHWEVEKKEFKNCFEAVPIWRAHNCSCGSCLTQKWICEGHDPCSF</sequence>
<name>A0AAV2LSU6_KNICA</name>
<dbReference type="AlphaFoldDB" id="A0AAV2LSU6"/>
<keyword evidence="8" id="KW-1185">Reference proteome</keyword>
<dbReference type="Pfam" id="PF00007">
    <property type="entry name" value="Cys_knot"/>
    <property type="match status" value="1"/>
</dbReference>
<keyword evidence="4" id="KW-1015">Disulfide bond</keyword>
<proteinExistence type="inferred from homology"/>
<dbReference type="SMART" id="SM00068">
    <property type="entry name" value="GHB"/>
    <property type="match status" value="1"/>
</dbReference>
<evidence type="ECO:0000256" key="2">
    <source>
        <dbReference type="ARBA" id="ARBA00006552"/>
    </source>
</evidence>
<dbReference type="Proteomes" id="UP001497482">
    <property type="component" value="Chromosome 4"/>
</dbReference>
<feature type="signal peptide" evidence="5">
    <location>
        <begin position="1"/>
        <end position="26"/>
    </location>
</feature>